<dbReference type="SUPFAM" id="SSF51395">
    <property type="entry name" value="FMN-linked oxidoreductases"/>
    <property type="match status" value="1"/>
</dbReference>
<evidence type="ECO:0000313" key="20">
    <source>
        <dbReference type="EMBL" id="AZU05276.1"/>
    </source>
</evidence>
<evidence type="ECO:0000256" key="1">
    <source>
        <dbReference type="ARBA" id="ARBA00001917"/>
    </source>
</evidence>
<evidence type="ECO:0000256" key="18">
    <source>
        <dbReference type="ARBA" id="ARBA00079921"/>
    </source>
</evidence>
<evidence type="ECO:0000256" key="7">
    <source>
        <dbReference type="ARBA" id="ARBA00022643"/>
    </source>
</evidence>
<keyword evidence="5" id="KW-0028">Amino-acid biosynthesis</keyword>
<dbReference type="InterPro" id="IPR002932">
    <property type="entry name" value="Glu_synthdom"/>
</dbReference>
<keyword evidence="7" id="KW-0288">FMN</keyword>
<keyword evidence="21" id="KW-1185">Reference proteome</keyword>
<comment type="pathway">
    <text evidence="15">Amino-acid biosynthesis; L-glutamate biosynthesis via GLT pathway; L-glutamate from 2-oxoglutarate and L-glutamine (NADP(+) route): step 1/1.</text>
</comment>
<keyword evidence="8" id="KW-0479">Metal-binding</keyword>
<evidence type="ECO:0000256" key="14">
    <source>
        <dbReference type="ARBA" id="ARBA00023291"/>
    </source>
</evidence>
<protein>
    <recommendedName>
        <fullName evidence="17">Glutamate synthase [NADPH] large chain</fullName>
        <ecNumber evidence="4">1.4.1.13</ecNumber>
    </recommendedName>
    <alternativeName>
        <fullName evidence="18">Glutamate synthase subunit alpha</fullName>
    </alternativeName>
</protein>
<dbReference type="Pfam" id="PF00310">
    <property type="entry name" value="GATase_2"/>
    <property type="match status" value="1"/>
</dbReference>
<dbReference type="InterPro" id="IPR036485">
    <property type="entry name" value="Glu_synth_asu_C_sf"/>
</dbReference>
<evidence type="ECO:0000259" key="19">
    <source>
        <dbReference type="PROSITE" id="PS51278"/>
    </source>
</evidence>
<dbReference type="Pfam" id="PF01645">
    <property type="entry name" value="Glu_synthase"/>
    <property type="match status" value="1"/>
</dbReference>
<sequence length="1504" mass="161898">MNEITQYLQSRQRLIEAGSYDPASERDACGVGLIAAIDGQPRREVVELAIKSLKAVWHRGAVDADGKTGDGAGVRVGVPQDFFKEQVARTGHVPGEGPVAVGMIFLPRTDFAAQERGRTIVETEILRAGFRLYGWRQTPVDPSCLGEKANATRPAIEQILFDDPRGKKAHILDRQLYIVRRRIEKRAREENLPGFYIASLSTRDIIYKGMFLAEAIDQFYPDLKDERFVSSFAIFHQRYSTNTFPEWKLAQPFRMLAHNGEINTLKGNVNWMKSHEILMASRAFADAEDVVKPVIQAGSSDSAALDQVFEVLVRAGRTAPMAKALLIPEAWSKKADIMPARWRGLYEHCNSVMEPWDGPAALAACDGRWAVAGLDRNGLRPLRWLRTQDDLLVVGSETGMTPLPQSRVARRGSIEPGRMVAVDLDAGRFYDANEILDHLAAKHPYDEWLSNIRDIEAEVGPGPEPVLWDEAMRARRQAAAGLTLEEIEIILAPMAEDGKEAIGSMGDDSPLAVLSTRYRPVYHYFRQNFSQVTNPPIDPLREGRVMSLKTRFKNLGNILASDETQTDVFVLDSPILTNGMYQRLRGVLGEGVAEIDCTFALEDASGDGTGLRDALDRIRADAAAAVRDGKAQHLVLTDEALGPDRCAVPMALAVGAAHTHLTREGLRTHVSLNVRAADAMDAHACAVLIGLGATTVNPYVAFETVVTRTLRGLGQLSPEKRAFQMKKALDAGLMKILSKMGIAVISSYRGGCNFEVLGLSRAVASEYLGGVTSRISGVGLSGLEQKLAELHRWAWGQEGAVRLPVGGFYRQRASGEVHAVEAESVTALQKAVRNEDYASFRQFVELQAAKPPIQLRDLLDMRALGPSIDISACESVNEIRQRFVTPGMSLGALSPEAHGALNVAMNRIGAKSVSGEGGEDPARYKPLPNGDNMNSAVKQIASGRFGVTAQYLNECREIEIKVAQGAKPGEGGQLPGFKVTEFIAKMRHAVPGTTLISPPPHHDIYSIEDLAQLIYDLKQINPDARVAVKLVSAAGVGAVAAGVAKAHADVILISGNVGGTGASPQTSIKFAGAPLELGLSEAHQVLSLNGLRERVTLRADGGIRTGRDVVIAAMLGAEEFGIGTTSLVALGCLMVRQCHSNTCPVGVCTQDDELRKRFTGLADHVVNLMTFIARDAREILARLGANSIEDVIGRADLLDQVSRGAEHLDDLDLNPLLVRVDPHARPPRSTRTQRNAVAPSLDEQILKDASAVFSRAEKMQLVYDVRNTDRAVGTRVSSAIVRKFGPDGLSDGQLTLHLNGSAGQSLGAFAAKGLRIELEGDANDYVGKGLSGAVIAIRPFGGCTREAPGDAIIGNTVLYGASSGALYAAGGAGQRFAVRNSGATVVVEGCGANGCEYMTGGVAVILGKVGDNFAAGMTGGEAFVLDEDDRLEPRLNAETVFVSDLDGEAETRCRALIETHVAATGSRHGAAILADWERRKRAIRHVRPFEAGYAESGGVAKAKA</sequence>
<accession>A0A3T0EDA0</accession>
<dbReference type="Gene3D" id="3.20.20.70">
    <property type="entry name" value="Aldolase class I"/>
    <property type="match status" value="2"/>
</dbReference>
<evidence type="ECO:0000256" key="16">
    <source>
        <dbReference type="ARBA" id="ARBA00048151"/>
    </source>
</evidence>
<dbReference type="InterPro" id="IPR002489">
    <property type="entry name" value="Glu_synth_asu_C"/>
</dbReference>
<reference evidence="20 21" key="1">
    <citation type="submission" date="2016-12" db="EMBL/GenBank/DDBJ databases">
        <title>The genome of dimorphic prosthecate Glycocaulis alkaliphilus 6b-8t, isolated from crude oil dictates its adaptability in petroleum environments.</title>
        <authorList>
            <person name="Wu X.-L."/>
            <person name="Geng S."/>
        </authorList>
    </citation>
    <scope>NUCLEOTIDE SEQUENCE [LARGE SCALE GENOMIC DNA]</scope>
    <source>
        <strain evidence="20 21">6B-8</strain>
    </source>
</reference>
<keyword evidence="10" id="KW-0560">Oxidoreductase</keyword>
<evidence type="ECO:0000256" key="3">
    <source>
        <dbReference type="ARBA" id="ARBA00009716"/>
    </source>
</evidence>
<keyword evidence="12" id="KW-0411">Iron-sulfur</keyword>
<comment type="cofactor">
    <cofactor evidence="1">
        <name>FMN</name>
        <dbReference type="ChEBI" id="CHEBI:58210"/>
    </cofactor>
</comment>
<proteinExistence type="inferred from homology"/>
<organism evidence="20 21">
    <name type="scientific">Glycocaulis alkaliphilus</name>
    <dbReference type="NCBI Taxonomy" id="1434191"/>
    <lineage>
        <taxon>Bacteria</taxon>
        <taxon>Pseudomonadati</taxon>
        <taxon>Pseudomonadota</taxon>
        <taxon>Alphaproteobacteria</taxon>
        <taxon>Maricaulales</taxon>
        <taxon>Maricaulaceae</taxon>
        <taxon>Glycocaulis</taxon>
    </lineage>
</organism>
<dbReference type="Gene3D" id="3.60.20.10">
    <property type="entry name" value="Glutamine Phosphoribosylpyrophosphate, subunit 1, domain 1"/>
    <property type="match status" value="1"/>
</dbReference>
<keyword evidence="14" id="KW-0003">3Fe-4S</keyword>
<keyword evidence="9" id="KW-0315">Glutamine amidotransferase</keyword>
<dbReference type="InterPro" id="IPR006982">
    <property type="entry name" value="Glu_synth_centr_N"/>
</dbReference>
<dbReference type="OrthoDB" id="9758182at2"/>
<dbReference type="CDD" id="cd02808">
    <property type="entry name" value="GltS_FMN"/>
    <property type="match status" value="1"/>
</dbReference>
<dbReference type="InterPro" id="IPR013785">
    <property type="entry name" value="Aldolase_TIM"/>
</dbReference>
<evidence type="ECO:0000256" key="8">
    <source>
        <dbReference type="ARBA" id="ARBA00022723"/>
    </source>
</evidence>
<dbReference type="GO" id="GO:0046872">
    <property type="term" value="F:metal ion binding"/>
    <property type="evidence" value="ECO:0007669"/>
    <property type="project" value="UniProtKB-KW"/>
</dbReference>
<evidence type="ECO:0000313" key="21">
    <source>
        <dbReference type="Proteomes" id="UP000286954"/>
    </source>
</evidence>
<evidence type="ECO:0000256" key="10">
    <source>
        <dbReference type="ARBA" id="ARBA00023002"/>
    </source>
</evidence>
<dbReference type="Pfam" id="PF01493">
    <property type="entry name" value="GXGXG"/>
    <property type="match status" value="1"/>
</dbReference>
<dbReference type="PROSITE" id="PS51278">
    <property type="entry name" value="GATASE_TYPE_2"/>
    <property type="match status" value="1"/>
</dbReference>
<dbReference type="RefSeq" id="WP_127568922.1">
    <property type="nucleotide sequence ID" value="NZ_BMFB01000004.1"/>
</dbReference>
<dbReference type="InterPro" id="IPR029055">
    <property type="entry name" value="Ntn_hydrolases_N"/>
</dbReference>
<dbReference type="EC" id="1.4.1.13" evidence="4"/>
<dbReference type="InterPro" id="IPR017932">
    <property type="entry name" value="GATase_2_dom"/>
</dbReference>
<dbReference type="GO" id="GO:0006537">
    <property type="term" value="P:glutamate biosynthetic process"/>
    <property type="evidence" value="ECO:0007669"/>
    <property type="project" value="UniProtKB-KW"/>
</dbReference>
<feature type="domain" description="Glutamine amidotransferase type-2" evidence="19">
    <location>
        <begin position="29"/>
        <end position="425"/>
    </location>
</feature>
<dbReference type="FunFam" id="3.60.20.10:FF:000001">
    <property type="entry name" value="Glutamate synthase, large subunit"/>
    <property type="match status" value="1"/>
</dbReference>
<comment type="cofactor">
    <cofactor evidence="2">
        <name>[3Fe-4S] cluster</name>
        <dbReference type="ChEBI" id="CHEBI:21137"/>
    </cofactor>
</comment>
<dbReference type="Gene3D" id="2.160.20.60">
    <property type="entry name" value="Glutamate synthase, alpha subunit, C-terminal domain"/>
    <property type="match status" value="1"/>
</dbReference>
<evidence type="ECO:0000256" key="4">
    <source>
        <dbReference type="ARBA" id="ARBA00012079"/>
    </source>
</evidence>
<dbReference type="SUPFAM" id="SSF69336">
    <property type="entry name" value="Alpha subunit of glutamate synthase, C-terminal domain"/>
    <property type="match status" value="1"/>
</dbReference>
<evidence type="ECO:0000256" key="12">
    <source>
        <dbReference type="ARBA" id="ARBA00023014"/>
    </source>
</evidence>
<dbReference type="PANTHER" id="PTHR11938:SF133">
    <property type="entry name" value="GLUTAMATE SYNTHASE (NADH)"/>
    <property type="match status" value="1"/>
</dbReference>
<dbReference type="FunFam" id="3.20.20.70:FF:000097">
    <property type="entry name" value="Glutamate synthase, large subunit"/>
    <property type="match status" value="1"/>
</dbReference>
<evidence type="ECO:0000256" key="15">
    <source>
        <dbReference type="ARBA" id="ARBA00037898"/>
    </source>
</evidence>
<evidence type="ECO:0000256" key="2">
    <source>
        <dbReference type="ARBA" id="ARBA00001927"/>
    </source>
</evidence>
<dbReference type="SUPFAM" id="SSF56235">
    <property type="entry name" value="N-terminal nucleophile aminohydrolases (Ntn hydrolases)"/>
    <property type="match status" value="1"/>
</dbReference>
<dbReference type="KEGG" id="gak:X907_2767"/>
<dbReference type="NCBIfam" id="NF008730">
    <property type="entry name" value="PRK11750.1"/>
    <property type="match status" value="1"/>
</dbReference>
<dbReference type="PANTHER" id="PTHR11938">
    <property type="entry name" value="FAD NADPH DEHYDROGENASE/OXIDOREDUCTASE"/>
    <property type="match status" value="1"/>
</dbReference>
<evidence type="ECO:0000256" key="11">
    <source>
        <dbReference type="ARBA" id="ARBA00023004"/>
    </source>
</evidence>
<dbReference type="CDD" id="cd00713">
    <property type="entry name" value="GltS"/>
    <property type="match status" value="1"/>
</dbReference>
<keyword evidence="6" id="KW-0285">Flavoprotein</keyword>
<comment type="similarity">
    <text evidence="3">Belongs to the glutamate synthase family.</text>
</comment>
<evidence type="ECO:0000256" key="13">
    <source>
        <dbReference type="ARBA" id="ARBA00023164"/>
    </source>
</evidence>
<evidence type="ECO:0000256" key="6">
    <source>
        <dbReference type="ARBA" id="ARBA00022630"/>
    </source>
</evidence>
<dbReference type="InterPro" id="IPR050711">
    <property type="entry name" value="ET-N_metabolism_enzyme"/>
</dbReference>
<dbReference type="EMBL" id="CP018911">
    <property type="protein sequence ID" value="AZU05276.1"/>
    <property type="molecule type" value="Genomic_DNA"/>
</dbReference>
<dbReference type="Pfam" id="PF04898">
    <property type="entry name" value="Glu_syn_central"/>
    <property type="match status" value="1"/>
</dbReference>
<dbReference type="GO" id="GO:0019676">
    <property type="term" value="P:ammonia assimilation cycle"/>
    <property type="evidence" value="ECO:0007669"/>
    <property type="project" value="TreeGrafter"/>
</dbReference>
<evidence type="ECO:0000256" key="17">
    <source>
        <dbReference type="ARBA" id="ARBA00072108"/>
    </source>
</evidence>
<dbReference type="GO" id="GO:0051538">
    <property type="term" value="F:3 iron, 4 sulfur cluster binding"/>
    <property type="evidence" value="ECO:0007669"/>
    <property type="project" value="UniProtKB-KW"/>
</dbReference>
<evidence type="ECO:0000256" key="5">
    <source>
        <dbReference type="ARBA" id="ARBA00022605"/>
    </source>
</evidence>
<keyword evidence="11" id="KW-0408">Iron</keyword>
<name>A0A3T0EDA0_9PROT</name>
<dbReference type="GO" id="GO:0004355">
    <property type="term" value="F:glutamate synthase (NADPH) activity"/>
    <property type="evidence" value="ECO:0007669"/>
    <property type="project" value="UniProtKB-EC"/>
</dbReference>
<comment type="catalytic activity">
    <reaction evidence="16">
        <text>2 L-glutamate + NADP(+) = L-glutamine + 2-oxoglutarate + NADPH + H(+)</text>
        <dbReference type="Rhea" id="RHEA:15501"/>
        <dbReference type="ChEBI" id="CHEBI:15378"/>
        <dbReference type="ChEBI" id="CHEBI:16810"/>
        <dbReference type="ChEBI" id="CHEBI:29985"/>
        <dbReference type="ChEBI" id="CHEBI:57783"/>
        <dbReference type="ChEBI" id="CHEBI:58349"/>
        <dbReference type="ChEBI" id="CHEBI:58359"/>
        <dbReference type="EC" id="1.4.1.13"/>
    </reaction>
</comment>
<dbReference type="Proteomes" id="UP000286954">
    <property type="component" value="Chromosome"/>
</dbReference>
<keyword evidence="13" id="KW-0314">Glutamate biosynthesis</keyword>
<gene>
    <name evidence="20" type="ORF">X907_2767</name>
</gene>
<evidence type="ECO:0000256" key="9">
    <source>
        <dbReference type="ARBA" id="ARBA00022962"/>
    </source>
</evidence>